<sequence>MGQEQSQTRISQNQPVSGQNSKPNLSTSAPAPIPSKIQQSSSSTSQQSTWWNWNPLSSSSSSSSAQIKPSEVKKKDDSVYEPVPSFSTKLPPPPPTLK</sequence>
<proteinExistence type="predicted"/>
<feature type="region of interest" description="Disordered" evidence="1">
    <location>
        <begin position="1"/>
        <end position="98"/>
    </location>
</feature>
<dbReference type="Proteomes" id="UP001152747">
    <property type="component" value="Unassembled WGS sequence"/>
</dbReference>
<gene>
    <name evidence="2" type="ORF">CAMP_LOCUS5482</name>
</gene>
<evidence type="ECO:0000313" key="2">
    <source>
        <dbReference type="EMBL" id="CAI5442845.1"/>
    </source>
</evidence>
<dbReference type="EMBL" id="CANHGI010000002">
    <property type="protein sequence ID" value="CAI5442845.1"/>
    <property type="molecule type" value="Genomic_DNA"/>
</dbReference>
<reference evidence="2" key="1">
    <citation type="submission" date="2022-11" db="EMBL/GenBank/DDBJ databases">
        <authorList>
            <person name="Kikuchi T."/>
        </authorList>
    </citation>
    <scope>NUCLEOTIDE SEQUENCE</scope>
    <source>
        <strain evidence="2">PS1010</strain>
    </source>
</reference>
<feature type="compositionally biased region" description="Low complexity" evidence="1">
    <location>
        <begin position="38"/>
        <end position="49"/>
    </location>
</feature>
<evidence type="ECO:0000256" key="1">
    <source>
        <dbReference type="SAM" id="MobiDB-lite"/>
    </source>
</evidence>
<comment type="caution">
    <text evidence="2">The sequence shown here is derived from an EMBL/GenBank/DDBJ whole genome shotgun (WGS) entry which is preliminary data.</text>
</comment>
<accession>A0A9P1IDS4</accession>
<protein>
    <submittedName>
        <fullName evidence="2">Uncharacterized protein</fullName>
    </submittedName>
</protein>
<evidence type="ECO:0000313" key="3">
    <source>
        <dbReference type="Proteomes" id="UP001152747"/>
    </source>
</evidence>
<organism evidence="2 3">
    <name type="scientific">Caenorhabditis angaria</name>
    <dbReference type="NCBI Taxonomy" id="860376"/>
    <lineage>
        <taxon>Eukaryota</taxon>
        <taxon>Metazoa</taxon>
        <taxon>Ecdysozoa</taxon>
        <taxon>Nematoda</taxon>
        <taxon>Chromadorea</taxon>
        <taxon>Rhabditida</taxon>
        <taxon>Rhabditina</taxon>
        <taxon>Rhabditomorpha</taxon>
        <taxon>Rhabditoidea</taxon>
        <taxon>Rhabditidae</taxon>
        <taxon>Peloderinae</taxon>
        <taxon>Caenorhabditis</taxon>
    </lineage>
</organism>
<dbReference type="AlphaFoldDB" id="A0A9P1IDS4"/>
<feature type="compositionally biased region" description="Polar residues" evidence="1">
    <location>
        <begin position="1"/>
        <end position="29"/>
    </location>
</feature>
<keyword evidence="3" id="KW-1185">Reference proteome</keyword>
<name>A0A9P1IDS4_9PELO</name>